<keyword evidence="2" id="KW-1185">Reference proteome</keyword>
<dbReference type="InterPro" id="IPR024419">
    <property type="entry name" value="YvrJ"/>
</dbReference>
<dbReference type="EMBL" id="LSRS01000001">
    <property type="protein sequence ID" value="KAF1086290.1"/>
    <property type="molecule type" value="Genomic_DNA"/>
</dbReference>
<dbReference type="RefSeq" id="WP_161820471.1">
    <property type="nucleotide sequence ID" value="NZ_LSRS01000001.1"/>
</dbReference>
<evidence type="ECO:0000313" key="1">
    <source>
        <dbReference type="EMBL" id="KAF1086290.1"/>
    </source>
</evidence>
<organism evidence="1 2">
    <name type="scientific">Sporotomaculum syntrophicum</name>
    <dbReference type="NCBI Taxonomy" id="182264"/>
    <lineage>
        <taxon>Bacteria</taxon>
        <taxon>Bacillati</taxon>
        <taxon>Bacillota</taxon>
        <taxon>Clostridia</taxon>
        <taxon>Eubacteriales</taxon>
        <taxon>Desulfallaceae</taxon>
        <taxon>Sporotomaculum</taxon>
    </lineage>
</organism>
<comment type="caution">
    <text evidence="1">The sequence shown here is derived from an EMBL/GenBank/DDBJ whole genome shotgun (WGS) entry which is preliminary data.</text>
</comment>
<reference evidence="1" key="1">
    <citation type="submission" date="2016-02" db="EMBL/GenBank/DDBJ databases">
        <title>Draft Genome Sequence of Sporotomaculum syntrophicum Strain FB, a Syntrophic Benzoate Degrader.</title>
        <authorList>
            <person name="Nobu M.K."/>
            <person name="Narihiro T."/>
            <person name="Qiu Y.-L."/>
            <person name="Ohashi A."/>
            <person name="Liu W.-T."/>
            <person name="Yuji S."/>
        </authorList>
    </citation>
    <scope>NUCLEOTIDE SEQUENCE</scope>
    <source>
        <strain evidence="1">FB</strain>
    </source>
</reference>
<accession>A0A9D3AX52</accession>
<evidence type="ECO:0000313" key="2">
    <source>
        <dbReference type="Proteomes" id="UP000798488"/>
    </source>
</evidence>
<dbReference type="AlphaFoldDB" id="A0A9D3AX52"/>
<proteinExistence type="predicted"/>
<dbReference type="Proteomes" id="UP000798488">
    <property type="component" value="Unassembled WGS sequence"/>
</dbReference>
<gene>
    <name evidence="1" type="ORF">SPSYN_00007</name>
</gene>
<dbReference type="Pfam" id="PF12841">
    <property type="entry name" value="YvrJ"/>
    <property type="match status" value="1"/>
</dbReference>
<sequence>MEEIMKLAANYGFPMVVAGYLLVRLEPLIRDLEKSITLLTMVVAKQSNIDIAQVQQIIEGGRERYP</sequence>
<name>A0A9D3AX52_9FIRM</name>
<dbReference type="OrthoDB" id="2662123at2"/>
<protein>
    <submittedName>
        <fullName evidence="1">YvrJ protein family protein</fullName>
    </submittedName>
</protein>